<proteinExistence type="predicted"/>
<name>A0ACB9B734_9ASTR</name>
<protein>
    <submittedName>
        <fullName evidence="1">Uncharacterized protein</fullName>
    </submittedName>
</protein>
<dbReference type="Proteomes" id="UP001056120">
    <property type="component" value="Linkage Group LG23"/>
</dbReference>
<evidence type="ECO:0000313" key="2">
    <source>
        <dbReference type="Proteomes" id="UP001056120"/>
    </source>
</evidence>
<organism evidence="1 2">
    <name type="scientific">Smallanthus sonchifolius</name>
    <dbReference type="NCBI Taxonomy" id="185202"/>
    <lineage>
        <taxon>Eukaryota</taxon>
        <taxon>Viridiplantae</taxon>
        <taxon>Streptophyta</taxon>
        <taxon>Embryophyta</taxon>
        <taxon>Tracheophyta</taxon>
        <taxon>Spermatophyta</taxon>
        <taxon>Magnoliopsida</taxon>
        <taxon>eudicotyledons</taxon>
        <taxon>Gunneridae</taxon>
        <taxon>Pentapetalae</taxon>
        <taxon>asterids</taxon>
        <taxon>campanulids</taxon>
        <taxon>Asterales</taxon>
        <taxon>Asteraceae</taxon>
        <taxon>Asteroideae</taxon>
        <taxon>Heliantheae alliance</taxon>
        <taxon>Millerieae</taxon>
        <taxon>Smallanthus</taxon>
    </lineage>
</organism>
<keyword evidence="2" id="KW-1185">Reference proteome</keyword>
<comment type="caution">
    <text evidence="1">The sequence shown here is derived from an EMBL/GenBank/DDBJ whole genome shotgun (WGS) entry which is preliminary data.</text>
</comment>
<sequence>MSAWRDGDGFDELILSLFAQPLGPTMCRVELVPGSDNSMACTNVKQCLRKVADGHFTAAVKVLCSSGVAPFGNDTMKVLVAKHPILPPPIMHVSLLSKPPLVVDDDAVLGCIKAFPKGPLVGGTD</sequence>
<reference evidence="1 2" key="2">
    <citation type="journal article" date="2022" name="Mol. Ecol. Resour.">
        <title>The genomes of chicory, endive, great burdock and yacon provide insights into Asteraceae paleo-polyploidization history and plant inulin production.</title>
        <authorList>
            <person name="Fan W."/>
            <person name="Wang S."/>
            <person name="Wang H."/>
            <person name="Wang A."/>
            <person name="Jiang F."/>
            <person name="Liu H."/>
            <person name="Zhao H."/>
            <person name="Xu D."/>
            <person name="Zhang Y."/>
        </authorList>
    </citation>
    <scope>NUCLEOTIDE SEQUENCE [LARGE SCALE GENOMIC DNA]</scope>
    <source>
        <strain evidence="2">cv. Yunnan</strain>
        <tissue evidence="1">Leaves</tissue>
    </source>
</reference>
<reference evidence="2" key="1">
    <citation type="journal article" date="2022" name="Mol. Ecol. Resour.">
        <title>The genomes of chicory, endive, great burdock and yacon provide insights into Asteraceae palaeo-polyploidization history and plant inulin production.</title>
        <authorList>
            <person name="Fan W."/>
            <person name="Wang S."/>
            <person name="Wang H."/>
            <person name="Wang A."/>
            <person name="Jiang F."/>
            <person name="Liu H."/>
            <person name="Zhao H."/>
            <person name="Xu D."/>
            <person name="Zhang Y."/>
        </authorList>
    </citation>
    <scope>NUCLEOTIDE SEQUENCE [LARGE SCALE GENOMIC DNA]</scope>
    <source>
        <strain evidence="2">cv. Yunnan</strain>
    </source>
</reference>
<evidence type="ECO:0000313" key="1">
    <source>
        <dbReference type="EMBL" id="KAI3718010.1"/>
    </source>
</evidence>
<dbReference type="EMBL" id="CM042040">
    <property type="protein sequence ID" value="KAI3718010.1"/>
    <property type="molecule type" value="Genomic_DNA"/>
</dbReference>
<gene>
    <name evidence="1" type="ORF">L1987_69987</name>
</gene>
<accession>A0ACB9B734</accession>